<proteinExistence type="predicted"/>
<organism evidence="2">
    <name type="scientific">Tanacetum cinerariifolium</name>
    <name type="common">Dalmatian daisy</name>
    <name type="synonym">Chrysanthemum cinerariifolium</name>
    <dbReference type="NCBI Taxonomy" id="118510"/>
    <lineage>
        <taxon>Eukaryota</taxon>
        <taxon>Viridiplantae</taxon>
        <taxon>Streptophyta</taxon>
        <taxon>Embryophyta</taxon>
        <taxon>Tracheophyta</taxon>
        <taxon>Spermatophyta</taxon>
        <taxon>Magnoliopsida</taxon>
        <taxon>eudicotyledons</taxon>
        <taxon>Gunneridae</taxon>
        <taxon>Pentapetalae</taxon>
        <taxon>asterids</taxon>
        <taxon>campanulids</taxon>
        <taxon>Asterales</taxon>
        <taxon>Asteraceae</taxon>
        <taxon>Asteroideae</taxon>
        <taxon>Anthemideae</taxon>
        <taxon>Anthemidinae</taxon>
        <taxon>Tanacetum</taxon>
    </lineage>
</organism>
<feature type="region of interest" description="Disordered" evidence="1">
    <location>
        <begin position="1"/>
        <end position="30"/>
    </location>
</feature>
<dbReference type="AlphaFoldDB" id="A0A6L2KJG6"/>
<gene>
    <name evidence="2" type="ORF">Tci_020875</name>
</gene>
<sequence length="121" mass="13565">MSNPASPDHITASPDHLPASYDHIPKLPERVPASPDHVFAFPDDAQDLEMDIDEEDLKKDYEMGFEDEEEEPPTSLSDAPLLIDPIILPDYRTTTSVSTPQEDVHAETTVKARLDDHNEMI</sequence>
<reference evidence="2" key="1">
    <citation type="journal article" date="2019" name="Sci. Rep.">
        <title>Draft genome of Tanacetum cinerariifolium, the natural source of mosquito coil.</title>
        <authorList>
            <person name="Yamashiro T."/>
            <person name="Shiraishi A."/>
            <person name="Satake H."/>
            <person name="Nakayama K."/>
        </authorList>
    </citation>
    <scope>NUCLEOTIDE SEQUENCE</scope>
</reference>
<name>A0A6L2KJG6_TANCI</name>
<comment type="caution">
    <text evidence="2">The sequence shown here is derived from an EMBL/GenBank/DDBJ whole genome shotgun (WGS) entry which is preliminary data.</text>
</comment>
<evidence type="ECO:0000313" key="2">
    <source>
        <dbReference type="EMBL" id="GEU48897.1"/>
    </source>
</evidence>
<accession>A0A6L2KJG6</accession>
<protein>
    <submittedName>
        <fullName evidence="2">Uncharacterized protein</fullName>
    </submittedName>
</protein>
<evidence type="ECO:0000256" key="1">
    <source>
        <dbReference type="SAM" id="MobiDB-lite"/>
    </source>
</evidence>
<dbReference type="EMBL" id="BKCJ010002487">
    <property type="protein sequence ID" value="GEU48897.1"/>
    <property type="molecule type" value="Genomic_DNA"/>
</dbReference>